<name>A0A164JUE6_9CRUS</name>
<feature type="region of interest" description="Disordered" evidence="1">
    <location>
        <begin position="69"/>
        <end position="94"/>
    </location>
</feature>
<sequence>MEGINVEEAIAKQLLKNAKTRQQNLLDRIISGLQRPPPLEQRELAIYRESLEAVTQECLEHHKKYVAAGEGDASEHSTYEETTKQKINEVNRTI</sequence>
<evidence type="ECO:0000313" key="3">
    <source>
        <dbReference type="Proteomes" id="UP000076858"/>
    </source>
</evidence>
<dbReference type="Proteomes" id="UP000076858">
    <property type="component" value="Unassembled WGS sequence"/>
</dbReference>
<dbReference type="EMBL" id="LRGB01003818">
    <property type="protein sequence ID" value="KZS02664.1"/>
    <property type="molecule type" value="Genomic_DNA"/>
</dbReference>
<keyword evidence="3" id="KW-1185">Reference proteome</keyword>
<dbReference type="AlphaFoldDB" id="A0A164JUE6"/>
<feature type="non-terminal residue" evidence="2">
    <location>
        <position position="94"/>
    </location>
</feature>
<organism evidence="2 3">
    <name type="scientific">Daphnia magna</name>
    <dbReference type="NCBI Taxonomy" id="35525"/>
    <lineage>
        <taxon>Eukaryota</taxon>
        <taxon>Metazoa</taxon>
        <taxon>Ecdysozoa</taxon>
        <taxon>Arthropoda</taxon>
        <taxon>Crustacea</taxon>
        <taxon>Branchiopoda</taxon>
        <taxon>Diplostraca</taxon>
        <taxon>Cladocera</taxon>
        <taxon>Anomopoda</taxon>
        <taxon>Daphniidae</taxon>
        <taxon>Daphnia</taxon>
    </lineage>
</organism>
<protein>
    <submittedName>
        <fullName evidence="2">Uncharacterized protein</fullName>
    </submittedName>
</protein>
<gene>
    <name evidence="2" type="ORF">APZ42_000207</name>
</gene>
<dbReference type="OrthoDB" id="10055784at2759"/>
<comment type="caution">
    <text evidence="2">The sequence shown here is derived from an EMBL/GenBank/DDBJ whole genome shotgun (WGS) entry which is preliminary data.</text>
</comment>
<accession>A0A164JUE6</accession>
<evidence type="ECO:0000256" key="1">
    <source>
        <dbReference type="SAM" id="MobiDB-lite"/>
    </source>
</evidence>
<proteinExistence type="predicted"/>
<reference evidence="2 3" key="1">
    <citation type="submission" date="2016-03" db="EMBL/GenBank/DDBJ databases">
        <title>EvidentialGene: Evidence-directed Construction of Genes on Genomes.</title>
        <authorList>
            <person name="Gilbert D.G."/>
            <person name="Choi J.-H."/>
            <person name="Mockaitis K."/>
            <person name="Colbourne J."/>
            <person name="Pfrender M."/>
        </authorList>
    </citation>
    <scope>NUCLEOTIDE SEQUENCE [LARGE SCALE GENOMIC DNA]</scope>
    <source>
        <strain evidence="2 3">Xinb3</strain>
        <tissue evidence="2">Complete organism</tissue>
    </source>
</reference>
<feature type="compositionally biased region" description="Basic and acidic residues" evidence="1">
    <location>
        <begin position="73"/>
        <end position="94"/>
    </location>
</feature>
<evidence type="ECO:0000313" key="2">
    <source>
        <dbReference type="EMBL" id="KZS02664.1"/>
    </source>
</evidence>